<keyword evidence="2" id="KW-1185">Reference proteome</keyword>
<dbReference type="InterPro" id="IPR027443">
    <property type="entry name" value="IPNS-like_sf"/>
</dbReference>
<evidence type="ECO:0000313" key="2">
    <source>
        <dbReference type="Proteomes" id="UP000594263"/>
    </source>
</evidence>
<dbReference type="Gramene" id="Kaladp0046s0131.1.v1.1">
    <property type="protein sequence ID" value="Kaladp0046s0131.1.v1.1"/>
    <property type="gene ID" value="Kaladp0046s0131.v1.1"/>
</dbReference>
<dbReference type="EnsemblPlants" id="Kaladp0046s0131.1.v1.1">
    <property type="protein sequence ID" value="Kaladp0046s0131.1.v1.1"/>
    <property type="gene ID" value="Kaladp0046s0131.v1.1"/>
</dbReference>
<reference evidence="1" key="1">
    <citation type="submission" date="2021-01" db="UniProtKB">
        <authorList>
            <consortium name="EnsemblPlants"/>
        </authorList>
    </citation>
    <scope>IDENTIFICATION</scope>
</reference>
<dbReference type="SUPFAM" id="SSF51197">
    <property type="entry name" value="Clavaminate synthase-like"/>
    <property type="match status" value="1"/>
</dbReference>
<evidence type="ECO:0008006" key="3">
    <source>
        <dbReference type="Google" id="ProtNLM"/>
    </source>
</evidence>
<sequence length="461" mass="52358">MEEQQPEIFTLVELHYSDILQLSSESIFDSPIQERQRLESISRTIMETLGPKGPGILSVTGVPNASRLRRMLLPLARKLALLNHQDRKRILKEHRLGSDVPLKSLDRNVSSFAMKLEYSKGSELVQNMTSHERDLSLDINLEEDGGGKRRNDFENLCDAFEQLGQLMINLGILLARICDRFIGGHELEQSLLESSTAKGRLIHYHSVLDNVIIQEKEARQKKATTKSRPKYENRKGLCINSGVPPVEAHQLNTNQTEADGMTGLSNLWQQWHYDYGMFTVLTDPMFLSSCGSRQTLEEWSEIPQSNEHETLSLIGHTCLQVLDTHRNKLVSVKSSPESFIIQVGESADILSRGELRATLHSVSRPRKLENLSRETFVVFLQPAWNKIFNLQNHSAQRWTDSDARETGDNRPGMRSQCKLVGDIQNRIPPLFSRLKDGMTFAEFSRETTKQYYGGSGLQSNK</sequence>
<dbReference type="GO" id="GO:0009555">
    <property type="term" value="P:pollen development"/>
    <property type="evidence" value="ECO:0007669"/>
    <property type="project" value="EnsemblPlants"/>
</dbReference>
<protein>
    <recommendedName>
        <fullName evidence="3">Isopenicillin N synthase-like Fe(2+) 2OG dioxygenase domain-containing protein</fullName>
    </recommendedName>
</protein>
<dbReference type="PANTHER" id="PTHR48253:SF2">
    <property type="entry name" value="ISOPENICILLIN N SYNTHASE-LIKE FE(2+) 2OG DIOXYGENASE DOMAIN-CONTAINING PROTEIN"/>
    <property type="match status" value="1"/>
</dbReference>
<name>A0A7N0TUC8_KALFE</name>
<organism evidence="1 2">
    <name type="scientific">Kalanchoe fedtschenkoi</name>
    <name type="common">Lavender scallops</name>
    <name type="synonym">South American air plant</name>
    <dbReference type="NCBI Taxonomy" id="63787"/>
    <lineage>
        <taxon>Eukaryota</taxon>
        <taxon>Viridiplantae</taxon>
        <taxon>Streptophyta</taxon>
        <taxon>Embryophyta</taxon>
        <taxon>Tracheophyta</taxon>
        <taxon>Spermatophyta</taxon>
        <taxon>Magnoliopsida</taxon>
        <taxon>eudicotyledons</taxon>
        <taxon>Gunneridae</taxon>
        <taxon>Pentapetalae</taxon>
        <taxon>Saxifragales</taxon>
        <taxon>Crassulaceae</taxon>
        <taxon>Kalanchoe</taxon>
    </lineage>
</organism>
<dbReference type="PANTHER" id="PTHR48253">
    <property type="match status" value="1"/>
</dbReference>
<dbReference type="Gene3D" id="2.60.120.330">
    <property type="entry name" value="B-lactam Antibiotic, Isopenicillin N Synthase, Chain"/>
    <property type="match status" value="1"/>
</dbReference>
<accession>A0A7N0TUC8</accession>
<dbReference type="Proteomes" id="UP000594263">
    <property type="component" value="Unplaced"/>
</dbReference>
<evidence type="ECO:0000313" key="1">
    <source>
        <dbReference type="EnsemblPlants" id="Kaladp0046s0131.1.v1.1"/>
    </source>
</evidence>
<dbReference type="AlphaFoldDB" id="A0A7N0TUC8"/>
<proteinExistence type="predicted"/>
<dbReference type="OMA" id="RLAVMDH"/>